<dbReference type="Proteomes" id="UP000639338">
    <property type="component" value="Unassembled WGS sequence"/>
</dbReference>
<evidence type="ECO:0000313" key="2">
    <source>
        <dbReference type="EMBL" id="KAF7989825.1"/>
    </source>
</evidence>
<dbReference type="AlphaFoldDB" id="A0A835CR53"/>
<keyword evidence="3" id="KW-1185">Reference proteome</keyword>
<accession>A0A835CR53</accession>
<keyword evidence="1" id="KW-0812">Transmembrane</keyword>
<protein>
    <submittedName>
        <fullName evidence="2">Uncharacterized protein</fullName>
    </submittedName>
</protein>
<sequence>MTKQRDNGEEIKPLLLLDNDIEVPNHYYFSSSRPVIKGVVIQLAAWPSHILSIFIIASIIFITFIVATFIGIFFLSQQMKARNRVERSAEIKEFPNIYFVSHVNQSWTLDDLCAIESSAREYPDSKIYLINLSTKRSLNFLDNVNSSISKKIDHKIIDTLSEVLKNNINLKITDIIDCKFFQETILENECKKLNENMLEIAVKSHLIWQHFGVSLSPSDADQLNNYICRLEKLCSKNKIATLSIDGSILSSTVSCHAFYEYLLKKISSKYMSKDFIKDINKSYCPGQDKCFGVKIMSNKSTSITSTVSCPSVFPEDNAKSSVKLQN</sequence>
<dbReference type="EMBL" id="JACMRX010000005">
    <property type="protein sequence ID" value="KAF7989825.1"/>
    <property type="molecule type" value="Genomic_DNA"/>
</dbReference>
<keyword evidence="1" id="KW-0472">Membrane</keyword>
<reference evidence="2 3" key="1">
    <citation type="submission" date="2020-08" db="EMBL/GenBank/DDBJ databases">
        <title>Aphidius gifuensis genome sequencing and assembly.</title>
        <authorList>
            <person name="Du Z."/>
        </authorList>
    </citation>
    <scope>NUCLEOTIDE SEQUENCE [LARGE SCALE GENOMIC DNA]</scope>
    <source>
        <strain evidence="2">YNYX2018</strain>
        <tissue evidence="2">Adults</tissue>
    </source>
</reference>
<feature type="transmembrane region" description="Helical" evidence="1">
    <location>
        <begin position="50"/>
        <end position="75"/>
    </location>
</feature>
<proteinExistence type="predicted"/>
<gene>
    <name evidence="2" type="ORF">HCN44_008499</name>
</gene>
<keyword evidence="1" id="KW-1133">Transmembrane helix</keyword>
<evidence type="ECO:0000313" key="3">
    <source>
        <dbReference type="Proteomes" id="UP000639338"/>
    </source>
</evidence>
<name>A0A835CR53_APHGI</name>
<dbReference type="OrthoDB" id="7700731at2759"/>
<evidence type="ECO:0000256" key="1">
    <source>
        <dbReference type="SAM" id="Phobius"/>
    </source>
</evidence>
<comment type="caution">
    <text evidence="2">The sequence shown here is derived from an EMBL/GenBank/DDBJ whole genome shotgun (WGS) entry which is preliminary data.</text>
</comment>
<organism evidence="2 3">
    <name type="scientific">Aphidius gifuensis</name>
    <name type="common">Parasitoid wasp</name>
    <dbReference type="NCBI Taxonomy" id="684658"/>
    <lineage>
        <taxon>Eukaryota</taxon>
        <taxon>Metazoa</taxon>
        <taxon>Ecdysozoa</taxon>
        <taxon>Arthropoda</taxon>
        <taxon>Hexapoda</taxon>
        <taxon>Insecta</taxon>
        <taxon>Pterygota</taxon>
        <taxon>Neoptera</taxon>
        <taxon>Endopterygota</taxon>
        <taxon>Hymenoptera</taxon>
        <taxon>Apocrita</taxon>
        <taxon>Ichneumonoidea</taxon>
        <taxon>Braconidae</taxon>
        <taxon>Aphidiinae</taxon>
        <taxon>Aphidius</taxon>
    </lineage>
</organism>